<evidence type="ECO:0000256" key="3">
    <source>
        <dbReference type="ARBA" id="ARBA00023242"/>
    </source>
</evidence>
<accession>A0A8H6R823</accession>
<dbReference type="GO" id="GO:0003677">
    <property type="term" value="F:DNA binding"/>
    <property type="evidence" value="ECO:0007669"/>
    <property type="project" value="InterPro"/>
</dbReference>
<dbReference type="InterPro" id="IPR050613">
    <property type="entry name" value="Sec_Metabolite_Reg"/>
</dbReference>
<comment type="caution">
    <text evidence="5">The sequence shown here is derived from an EMBL/GenBank/DDBJ whole genome shotgun (WGS) entry which is preliminary data.</text>
</comment>
<keyword evidence="3" id="KW-0539">Nucleus</keyword>
<dbReference type="PANTHER" id="PTHR31001:SF50">
    <property type="entry name" value="ZN(II)2CYS6 TRANSCRIPTION FACTOR (EUROFUNG)"/>
    <property type="match status" value="1"/>
</dbReference>
<feature type="domain" description="Xylanolytic transcriptional activator regulatory" evidence="4">
    <location>
        <begin position="54"/>
        <end position="125"/>
    </location>
</feature>
<evidence type="ECO:0000313" key="6">
    <source>
        <dbReference type="Proteomes" id="UP000660729"/>
    </source>
</evidence>
<dbReference type="OrthoDB" id="424974at2759"/>
<evidence type="ECO:0000256" key="2">
    <source>
        <dbReference type="ARBA" id="ARBA00022723"/>
    </source>
</evidence>
<dbReference type="AlphaFoldDB" id="A0A8H6R823"/>
<dbReference type="Proteomes" id="UP000660729">
    <property type="component" value="Unassembled WGS sequence"/>
</dbReference>
<dbReference type="GO" id="GO:0006351">
    <property type="term" value="P:DNA-templated transcription"/>
    <property type="evidence" value="ECO:0007669"/>
    <property type="project" value="InterPro"/>
</dbReference>
<keyword evidence="2" id="KW-0479">Metal-binding</keyword>
<dbReference type="Pfam" id="PF04082">
    <property type="entry name" value="Fungal_trans"/>
    <property type="match status" value="1"/>
</dbReference>
<dbReference type="SMART" id="SM00906">
    <property type="entry name" value="Fungal_trans"/>
    <property type="match status" value="1"/>
</dbReference>
<evidence type="ECO:0000313" key="5">
    <source>
        <dbReference type="EMBL" id="KAF7186233.1"/>
    </source>
</evidence>
<organism evidence="5 6">
    <name type="scientific">Pseudocercospora fuligena</name>
    <dbReference type="NCBI Taxonomy" id="685502"/>
    <lineage>
        <taxon>Eukaryota</taxon>
        <taxon>Fungi</taxon>
        <taxon>Dikarya</taxon>
        <taxon>Ascomycota</taxon>
        <taxon>Pezizomycotina</taxon>
        <taxon>Dothideomycetes</taxon>
        <taxon>Dothideomycetidae</taxon>
        <taxon>Mycosphaerellales</taxon>
        <taxon>Mycosphaerellaceae</taxon>
        <taxon>Pseudocercospora</taxon>
    </lineage>
</organism>
<dbReference type="EMBL" id="JABCIY010000261">
    <property type="protein sequence ID" value="KAF7186233.1"/>
    <property type="molecule type" value="Genomic_DNA"/>
</dbReference>
<dbReference type="GO" id="GO:0005634">
    <property type="term" value="C:nucleus"/>
    <property type="evidence" value="ECO:0007669"/>
    <property type="project" value="UniProtKB-SubCell"/>
</dbReference>
<dbReference type="CDD" id="cd12148">
    <property type="entry name" value="fungal_TF_MHR"/>
    <property type="match status" value="1"/>
</dbReference>
<name>A0A8H6R823_9PEZI</name>
<reference evidence="5" key="1">
    <citation type="submission" date="2020-04" db="EMBL/GenBank/DDBJ databases">
        <title>Draft genome resource of the tomato pathogen Pseudocercospora fuligena.</title>
        <authorList>
            <person name="Zaccaron A."/>
        </authorList>
    </citation>
    <scope>NUCLEOTIDE SEQUENCE</scope>
    <source>
        <strain evidence="5">PF001</strain>
    </source>
</reference>
<gene>
    <name evidence="5" type="ORF">HII31_12475</name>
</gene>
<keyword evidence="6" id="KW-1185">Reference proteome</keyword>
<proteinExistence type="predicted"/>
<dbReference type="PANTHER" id="PTHR31001">
    <property type="entry name" value="UNCHARACTERIZED TRANSCRIPTIONAL REGULATORY PROTEIN"/>
    <property type="match status" value="1"/>
</dbReference>
<dbReference type="GO" id="GO:0008270">
    <property type="term" value="F:zinc ion binding"/>
    <property type="evidence" value="ECO:0007669"/>
    <property type="project" value="InterPro"/>
</dbReference>
<protein>
    <submittedName>
        <fullName evidence="5">C6 finger domain transcription factor adaR</fullName>
    </submittedName>
</protein>
<sequence>MFSRSRDQLAQELKLMAEVALYRANLLNTTELATLQAFTIYIGAIRVLDPSQRAWSMIALLVRLARNLGIHRELAGEKIFIAELRRRLWYSIVLLDCYASSDRGTEMAIHPHTFDRQLPHNANDSDFDENTKIIVDREGEITESTMSLITQEGSIAALQLFHDETCRGGETWEERLEIAYTFQRQIQSKYLQYCENSNPLHHQLIAAGTAASKGLILRAIRPIQHSSSSTGPPPRVDSPWVMQLAVEILRQQHELWEMFLQTRGRRMPWVPWHAMAVALAGICSMEVNELTNEAWELCEMAMRRYRNEIADTENGMLWRPIQKIYGKAKSYRESQKVKGVGGMAWSKNSDVRNEVTIEYYSTVLDAVWSEQGVNDESWLDWEGMLRDMDEMKACDMLWM</sequence>
<evidence type="ECO:0000259" key="4">
    <source>
        <dbReference type="SMART" id="SM00906"/>
    </source>
</evidence>
<comment type="subcellular location">
    <subcellularLocation>
        <location evidence="1">Nucleus</location>
    </subcellularLocation>
</comment>
<dbReference type="InterPro" id="IPR007219">
    <property type="entry name" value="XnlR_reg_dom"/>
</dbReference>
<evidence type="ECO:0000256" key="1">
    <source>
        <dbReference type="ARBA" id="ARBA00004123"/>
    </source>
</evidence>